<evidence type="ECO:0000313" key="2">
    <source>
        <dbReference type="Proteomes" id="UP000321523"/>
    </source>
</evidence>
<dbReference type="EMBL" id="BJYZ01000005">
    <property type="protein sequence ID" value="GEO37162.1"/>
    <property type="molecule type" value="Genomic_DNA"/>
</dbReference>
<gene>
    <name evidence="1" type="ORF">SAE02_13100</name>
</gene>
<name>A0A512DL10_9PROT</name>
<keyword evidence="2" id="KW-1185">Reference proteome</keyword>
<dbReference type="AlphaFoldDB" id="A0A512DL10"/>
<dbReference type="Proteomes" id="UP000321523">
    <property type="component" value="Unassembled WGS sequence"/>
</dbReference>
<proteinExistence type="predicted"/>
<reference evidence="1 2" key="1">
    <citation type="submission" date="2019-07" db="EMBL/GenBank/DDBJ databases">
        <title>Whole genome shotgun sequence of Skermanella aerolata NBRC 106429.</title>
        <authorList>
            <person name="Hosoyama A."/>
            <person name="Uohara A."/>
            <person name="Ohji S."/>
            <person name="Ichikawa N."/>
        </authorList>
    </citation>
    <scope>NUCLEOTIDE SEQUENCE [LARGE SCALE GENOMIC DNA]</scope>
    <source>
        <strain evidence="1 2">NBRC 106429</strain>
    </source>
</reference>
<protein>
    <submittedName>
        <fullName evidence="1">Uncharacterized protein</fullName>
    </submittedName>
</protein>
<organism evidence="1 2">
    <name type="scientific">Skermanella aerolata</name>
    <dbReference type="NCBI Taxonomy" id="393310"/>
    <lineage>
        <taxon>Bacteria</taxon>
        <taxon>Pseudomonadati</taxon>
        <taxon>Pseudomonadota</taxon>
        <taxon>Alphaproteobacteria</taxon>
        <taxon>Rhodospirillales</taxon>
        <taxon>Azospirillaceae</taxon>
        <taxon>Skermanella</taxon>
    </lineage>
</organism>
<evidence type="ECO:0000313" key="1">
    <source>
        <dbReference type="EMBL" id="GEO37162.1"/>
    </source>
</evidence>
<comment type="caution">
    <text evidence="1">The sequence shown here is derived from an EMBL/GenBank/DDBJ whole genome shotgun (WGS) entry which is preliminary data.</text>
</comment>
<accession>A0A512DL10</accession>
<sequence length="78" mass="8218">MNPTAFRAFSEMNCALRKTDLSALQAPPDAPGGKLVWVPCASSPVALVEIHEGWALVEDAAGQMHAVPADQVDCAETL</sequence>